<organism evidence="11 12">
    <name type="scientific">Cryobacterium lyxosi</name>
    <dbReference type="NCBI Taxonomy" id="1259228"/>
    <lineage>
        <taxon>Bacteria</taxon>
        <taxon>Bacillati</taxon>
        <taxon>Actinomycetota</taxon>
        <taxon>Actinomycetes</taxon>
        <taxon>Micrococcales</taxon>
        <taxon>Microbacteriaceae</taxon>
        <taxon>Cryobacterium</taxon>
    </lineage>
</organism>
<evidence type="ECO:0000256" key="5">
    <source>
        <dbReference type="ARBA" id="ARBA00022679"/>
    </source>
</evidence>
<dbReference type="CDD" id="cd01169">
    <property type="entry name" value="HMPP_kinase"/>
    <property type="match status" value="1"/>
</dbReference>
<dbReference type="GO" id="GO:0009229">
    <property type="term" value="P:thiamine diphosphate biosynthetic process"/>
    <property type="evidence" value="ECO:0007669"/>
    <property type="project" value="UniProtKB-UniPathway"/>
</dbReference>
<reference evidence="11 12" key="1">
    <citation type="submission" date="2019-03" db="EMBL/GenBank/DDBJ databases">
        <title>Genomics of glacier-inhabiting Cryobacterium strains.</title>
        <authorList>
            <person name="Liu Q."/>
            <person name="Xin Y.-H."/>
        </authorList>
    </citation>
    <scope>NUCLEOTIDE SEQUENCE [LARGE SCALE GENOMIC DNA]</scope>
    <source>
        <strain evidence="11 12">TMT1-1</strain>
    </source>
</reference>
<dbReference type="EC" id="2.7.4.7" evidence="11"/>
<comment type="catalytic activity">
    <reaction evidence="2">
        <text>4-amino-2-methyl-5-(phosphooxymethyl)pyrimidine + ATP = 4-amino-2-methyl-5-(diphosphooxymethyl)pyrimidine + ADP</text>
        <dbReference type="Rhea" id="RHEA:19893"/>
        <dbReference type="ChEBI" id="CHEBI:30616"/>
        <dbReference type="ChEBI" id="CHEBI:57841"/>
        <dbReference type="ChEBI" id="CHEBI:58354"/>
        <dbReference type="ChEBI" id="CHEBI:456216"/>
        <dbReference type="EC" id="2.7.4.7"/>
    </reaction>
</comment>
<dbReference type="EC" id="2.7.1.49" evidence="11"/>
<evidence type="ECO:0000256" key="7">
    <source>
        <dbReference type="ARBA" id="ARBA00022777"/>
    </source>
</evidence>
<protein>
    <submittedName>
        <fullName evidence="11">Bifunctional hydroxymethylpyrimidine kinase/phosphomethylpyrimidine kinase</fullName>
        <ecNumber evidence="11">2.7.1.49</ecNumber>
        <ecNumber evidence="11">2.7.4.7</ecNumber>
    </submittedName>
</protein>
<dbReference type="InterPro" id="IPR004399">
    <property type="entry name" value="HMP/HMP-P_kinase_dom"/>
</dbReference>
<dbReference type="OrthoDB" id="34166at2"/>
<dbReference type="UniPathway" id="UPA00060">
    <property type="reaction ID" value="UER00138"/>
</dbReference>
<comment type="catalytic activity">
    <reaction evidence="1">
        <text>4-amino-5-hydroxymethyl-2-methylpyrimidine + ATP = 4-amino-2-methyl-5-(phosphooxymethyl)pyrimidine + ADP + H(+)</text>
        <dbReference type="Rhea" id="RHEA:23096"/>
        <dbReference type="ChEBI" id="CHEBI:15378"/>
        <dbReference type="ChEBI" id="CHEBI:16892"/>
        <dbReference type="ChEBI" id="CHEBI:30616"/>
        <dbReference type="ChEBI" id="CHEBI:58354"/>
        <dbReference type="ChEBI" id="CHEBI:456216"/>
        <dbReference type="EC" id="2.7.1.49"/>
    </reaction>
</comment>
<dbReference type="Gene3D" id="3.40.1190.20">
    <property type="match status" value="1"/>
</dbReference>
<dbReference type="InterPro" id="IPR013749">
    <property type="entry name" value="PM/HMP-P_kinase-1"/>
</dbReference>
<dbReference type="NCBIfam" id="TIGR00097">
    <property type="entry name" value="HMP-P_kinase"/>
    <property type="match status" value="1"/>
</dbReference>
<dbReference type="GO" id="GO:0005524">
    <property type="term" value="F:ATP binding"/>
    <property type="evidence" value="ECO:0007669"/>
    <property type="project" value="UniProtKB-KW"/>
</dbReference>
<evidence type="ECO:0000256" key="9">
    <source>
        <dbReference type="ARBA" id="ARBA00022977"/>
    </source>
</evidence>
<evidence type="ECO:0000256" key="1">
    <source>
        <dbReference type="ARBA" id="ARBA00000151"/>
    </source>
</evidence>
<dbReference type="InterPro" id="IPR029056">
    <property type="entry name" value="Ribokinase-like"/>
</dbReference>
<keyword evidence="7 11" id="KW-0418">Kinase</keyword>
<keyword evidence="12" id="KW-1185">Reference proteome</keyword>
<dbReference type="EMBL" id="SOGT01000008">
    <property type="protein sequence ID" value="TFD26584.1"/>
    <property type="molecule type" value="Genomic_DNA"/>
</dbReference>
<evidence type="ECO:0000313" key="12">
    <source>
        <dbReference type="Proteomes" id="UP000298424"/>
    </source>
</evidence>
<keyword evidence="5 11" id="KW-0808">Transferase</keyword>
<dbReference type="GO" id="GO:0009228">
    <property type="term" value="P:thiamine biosynthetic process"/>
    <property type="evidence" value="ECO:0007669"/>
    <property type="project" value="UniProtKB-KW"/>
</dbReference>
<evidence type="ECO:0000313" key="11">
    <source>
        <dbReference type="EMBL" id="TFD26584.1"/>
    </source>
</evidence>
<accession>A0A4R8ZIT2</accession>
<dbReference type="FunFam" id="3.40.1190.20:FF:000003">
    <property type="entry name" value="Phosphomethylpyrimidine kinase ThiD"/>
    <property type="match status" value="1"/>
</dbReference>
<dbReference type="GO" id="GO:0008902">
    <property type="term" value="F:hydroxymethylpyrimidine kinase activity"/>
    <property type="evidence" value="ECO:0007669"/>
    <property type="project" value="UniProtKB-EC"/>
</dbReference>
<evidence type="ECO:0000256" key="4">
    <source>
        <dbReference type="ARBA" id="ARBA00004769"/>
    </source>
</evidence>
<gene>
    <name evidence="11" type="primary">thiD</name>
    <name evidence="11" type="ORF">E3T27_07305</name>
</gene>
<keyword evidence="6" id="KW-0547">Nucleotide-binding</keyword>
<comment type="caution">
    <text evidence="11">The sequence shown here is derived from an EMBL/GenBank/DDBJ whole genome shotgun (WGS) entry which is preliminary data.</text>
</comment>
<dbReference type="Proteomes" id="UP000298424">
    <property type="component" value="Unassembled WGS sequence"/>
</dbReference>
<dbReference type="SUPFAM" id="SSF53613">
    <property type="entry name" value="Ribokinase-like"/>
    <property type="match status" value="1"/>
</dbReference>
<evidence type="ECO:0000256" key="6">
    <source>
        <dbReference type="ARBA" id="ARBA00022741"/>
    </source>
</evidence>
<dbReference type="Pfam" id="PF08543">
    <property type="entry name" value="Phos_pyr_kin"/>
    <property type="match status" value="1"/>
</dbReference>
<keyword evidence="8" id="KW-0067">ATP-binding</keyword>
<dbReference type="AlphaFoldDB" id="A0A4R8ZIT2"/>
<evidence type="ECO:0000256" key="2">
    <source>
        <dbReference type="ARBA" id="ARBA00000565"/>
    </source>
</evidence>
<evidence type="ECO:0000259" key="10">
    <source>
        <dbReference type="Pfam" id="PF08543"/>
    </source>
</evidence>
<evidence type="ECO:0000256" key="8">
    <source>
        <dbReference type="ARBA" id="ARBA00022840"/>
    </source>
</evidence>
<comment type="function">
    <text evidence="3">Catalyzes the phosphorylation of hydroxymethylpyrimidine phosphate (HMP-P) to HMP-PP, and of HMP to HMP-P.</text>
</comment>
<dbReference type="GO" id="GO:0008972">
    <property type="term" value="F:phosphomethylpyrimidine kinase activity"/>
    <property type="evidence" value="ECO:0007669"/>
    <property type="project" value="UniProtKB-EC"/>
</dbReference>
<keyword evidence="9" id="KW-0784">Thiamine biosynthesis</keyword>
<evidence type="ECO:0000256" key="3">
    <source>
        <dbReference type="ARBA" id="ARBA00003848"/>
    </source>
</evidence>
<feature type="domain" description="Pyridoxamine kinase/Phosphomethylpyrimidine kinase" evidence="10">
    <location>
        <begin position="23"/>
        <end position="274"/>
    </location>
</feature>
<comment type="pathway">
    <text evidence="4">Cofactor biosynthesis; thiamine diphosphate biosynthesis; 4-amino-2-methyl-5-diphosphomethylpyrimidine from 5-amino-1-(5-phospho-D-ribosyl)imidazole: step 3/3.</text>
</comment>
<proteinExistence type="predicted"/>
<name>A0A4R8ZIT2_9MICO</name>
<dbReference type="PANTHER" id="PTHR20858">
    <property type="entry name" value="PHOSPHOMETHYLPYRIMIDINE KINASE"/>
    <property type="match status" value="1"/>
</dbReference>
<dbReference type="PANTHER" id="PTHR20858:SF17">
    <property type="entry name" value="HYDROXYMETHYLPYRIMIDINE_PHOSPHOMETHYLPYRIMIDINE KINASE THI20-RELATED"/>
    <property type="match status" value="1"/>
</dbReference>
<dbReference type="GO" id="GO:0005829">
    <property type="term" value="C:cytosol"/>
    <property type="evidence" value="ECO:0007669"/>
    <property type="project" value="TreeGrafter"/>
</dbReference>
<sequence>MTDQTSQLALRQTPRILSIAGTDPTGGAGIQADLKSIAANGGYGMAVISALVAQNTRGVRSVHTPPVAFLRAQLNAVSDDVTIDAVKIGMLAQLDVITEVRSWLMECRPPVVVLDPVMVATSGDRLLDRSAEQALRDLIPQVDLVTPNVPELAVLLGEHPAATWAEALEQGGRLSARTGVTVLVKGGHLNETSCPDALVNTQGLLSHSVVEVALPRIRTRNTHGTGCSLSSAMATVQARTGDWAQSLVEVKDWLQDALAHADDLEVGQGNGPIHHFHQLFARATAVSTLTAGVR</sequence>